<feature type="chain" id="PRO_5036720218" description="Redoxin domain-containing protein" evidence="1">
    <location>
        <begin position="19"/>
        <end position="251"/>
    </location>
</feature>
<keyword evidence="3" id="KW-1185">Reference proteome</keyword>
<keyword evidence="1" id="KW-0732">Signal</keyword>
<organism evidence="2 3">
    <name type="scientific">Mucilaginibacter myungsuensis</name>
    <dbReference type="NCBI Taxonomy" id="649104"/>
    <lineage>
        <taxon>Bacteria</taxon>
        <taxon>Pseudomonadati</taxon>
        <taxon>Bacteroidota</taxon>
        <taxon>Sphingobacteriia</taxon>
        <taxon>Sphingobacteriales</taxon>
        <taxon>Sphingobacteriaceae</taxon>
        <taxon>Mucilaginibacter</taxon>
    </lineage>
</organism>
<proteinExistence type="predicted"/>
<dbReference type="Proteomes" id="UP000622475">
    <property type="component" value="Unassembled WGS sequence"/>
</dbReference>
<dbReference type="RefSeq" id="WP_194110773.1">
    <property type="nucleotide sequence ID" value="NZ_JADFFL010000002.1"/>
</dbReference>
<reference evidence="2" key="1">
    <citation type="submission" date="2020-10" db="EMBL/GenBank/DDBJ databases">
        <title>Mucilaginibacter mali sp. nov., isolated from rhizosphere soil of apple orchard.</title>
        <authorList>
            <person name="Lee J.-S."/>
            <person name="Kim H.S."/>
            <person name="Kim J.-S."/>
        </authorList>
    </citation>
    <scope>NUCLEOTIDE SEQUENCE</scope>
    <source>
        <strain evidence="2">KCTC 22746</strain>
    </source>
</reference>
<evidence type="ECO:0000313" key="3">
    <source>
        <dbReference type="Proteomes" id="UP000622475"/>
    </source>
</evidence>
<protein>
    <recommendedName>
        <fullName evidence="4">Redoxin domain-containing protein</fullName>
    </recommendedName>
</protein>
<sequence length="251" mass="28151">MKYTLLPILLFCATAAWAQTILPPNGTGVMVGPRMSMSAAESNKMFANMKFAPGIYDRNLKPIDSAEAIKMTRDYEYGIASRRLAEEGGLWYRVLMPTDTSRDAALKRDFTPRNAALQQGMLLDLKPFKGEIPESKIAGKAVVLIFWYPGFRGYPNGFAEHNDVISRYVGKEKFEVYAVTKYSRQRAFDALRTTPILNAHHIFDATDLLAIYAPDDRPLIIVTDKNHKITYSVTNNLGITPRILNGLLKAL</sequence>
<feature type="signal peptide" evidence="1">
    <location>
        <begin position="1"/>
        <end position="18"/>
    </location>
</feature>
<evidence type="ECO:0000256" key="1">
    <source>
        <dbReference type="SAM" id="SignalP"/>
    </source>
</evidence>
<dbReference type="AlphaFoldDB" id="A0A929KZ85"/>
<evidence type="ECO:0008006" key="4">
    <source>
        <dbReference type="Google" id="ProtNLM"/>
    </source>
</evidence>
<dbReference type="EMBL" id="JADFFL010000002">
    <property type="protein sequence ID" value="MBE9661589.1"/>
    <property type="molecule type" value="Genomic_DNA"/>
</dbReference>
<gene>
    <name evidence="2" type="ORF">IRJ16_06805</name>
</gene>
<comment type="caution">
    <text evidence="2">The sequence shown here is derived from an EMBL/GenBank/DDBJ whole genome shotgun (WGS) entry which is preliminary data.</text>
</comment>
<name>A0A929KZ85_9SPHI</name>
<evidence type="ECO:0000313" key="2">
    <source>
        <dbReference type="EMBL" id="MBE9661589.1"/>
    </source>
</evidence>
<accession>A0A929KZ85</accession>